<evidence type="ECO:0000313" key="1">
    <source>
        <dbReference type="EMBL" id="GLO65100.1"/>
    </source>
</evidence>
<gene>
    <name evidence="1" type="ORF">MACH08_08840</name>
</gene>
<keyword evidence="2" id="KW-1185">Reference proteome</keyword>
<comment type="caution">
    <text evidence="1">The sequence shown here is derived from an EMBL/GenBank/DDBJ whole genome shotgun (WGS) entry which is preliminary data.</text>
</comment>
<evidence type="ECO:0000313" key="2">
    <source>
        <dbReference type="Proteomes" id="UP001275436"/>
    </source>
</evidence>
<dbReference type="Gene3D" id="3.30.730.10">
    <property type="entry name" value="AP2/ERF domain"/>
    <property type="match status" value="1"/>
</dbReference>
<dbReference type="RefSeq" id="WP_317957754.1">
    <property type="nucleotide sequence ID" value="NZ_BSKO01000001.1"/>
</dbReference>
<name>A0ABQ5TGF7_9BACI</name>
<accession>A0ABQ5TGF7</accession>
<dbReference type="InterPro" id="IPR016177">
    <property type="entry name" value="DNA-bd_dom_sf"/>
</dbReference>
<proteinExistence type="predicted"/>
<reference evidence="1 2" key="1">
    <citation type="submission" date="2023-02" db="EMBL/GenBank/DDBJ databases">
        <title>Oceanobacillus kimchii IFOP_LL358 isolated form Alexandrium catenella lab strain.</title>
        <authorList>
            <person name="Gajardo G."/>
            <person name="Ueki S."/>
            <person name="Maruyama F."/>
        </authorList>
    </citation>
    <scope>NUCLEOTIDE SEQUENCE [LARGE SCALE GENOMIC DNA]</scope>
    <source>
        <strain evidence="1 2">IFOP_LL358</strain>
    </source>
</reference>
<dbReference type="Proteomes" id="UP001275436">
    <property type="component" value="Unassembled WGS sequence"/>
</dbReference>
<protein>
    <recommendedName>
        <fullName evidence="3">AP2/ERF domain-containing protein</fullName>
    </recommendedName>
</protein>
<sequence length="60" mass="6922">MPKGKRNKSGVKGVCKHRGNKWRANIGFKGKQINLGVYDDKEDSIKARKQAEKEYYEPIK</sequence>
<evidence type="ECO:0008006" key="3">
    <source>
        <dbReference type="Google" id="ProtNLM"/>
    </source>
</evidence>
<organism evidence="1 2">
    <name type="scientific">Oceanobacillus kimchii</name>
    <dbReference type="NCBI Taxonomy" id="746691"/>
    <lineage>
        <taxon>Bacteria</taxon>
        <taxon>Bacillati</taxon>
        <taxon>Bacillota</taxon>
        <taxon>Bacilli</taxon>
        <taxon>Bacillales</taxon>
        <taxon>Bacillaceae</taxon>
        <taxon>Oceanobacillus</taxon>
    </lineage>
</organism>
<dbReference type="SUPFAM" id="SSF54171">
    <property type="entry name" value="DNA-binding domain"/>
    <property type="match status" value="1"/>
</dbReference>
<dbReference type="InterPro" id="IPR036955">
    <property type="entry name" value="AP2/ERF_dom_sf"/>
</dbReference>
<dbReference type="EMBL" id="BSKO01000001">
    <property type="protein sequence ID" value="GLO65100.1"/>
    <property type="molecule type" value="Genomic_DNA"/>
</dbReference>